<dbReference type="Pfam" id="PF07209">
    <property type="entry name" value="DUF1415"/>
    <property type="match status" value="1"/>
</dbReference>
<protein>
    <recommendedName>
        <fullName evidence="2">DUF1415 domain-containing protein</fullName>
    </recommendedName>
</protein>
<dbReference type="EMBL" id="LAZR01001085">
    <property type="protein sequence ID" value="KKN50993.1"/>
    <property type="molecule type" value="Genomic_DNA"/>
</dbReference>
<name>A0A0F9UBJ6_9ZZZZ</name>
<gene>
    <name evidence="1" type="ORF">LCGC14_0627220</name>
</gene>
<reference evidence="1" key="1">
    <citation type="journal article" date="2015" name="Nature">
        <title>Complex archaea that bridge the gap between prokaryotes and eukaryotes.</title>
        <authorList>
            <person name="Spang A."/>
            <person name="Saw J.H."/>
            <person name="Jorgensen S.L."/>
            <person name="Zaremba-Niedzwiedzka K."/>
            <person name="Martijn J."/>
            <person name="Lind A.E."/>
            <person name="van Eijk R."/>
            <person name="Schleper C."/>
            <person name="Guy L."/>
            <person name="Ettema T.J."/>
        </authorList>
    </citation>
    <scope>NUCLEOTIDE SEQUENCE</scope>
</reference>
<dbReference type="InterPro" id="IPR009858">
    <property type="entry name" value="DUF1415"/>
</dbReference>
<sequence length="186" mass="21306">MSTIIDDAILDVETWLDDVVIGLNLCPFAATPRKNKQVRFTVSQALTEEVLLADLYAELTLMSQTPAEEVETSLLIVPDMLNKFDDYNQFLDLADALLEEFEWDGIFQIASFHPDYCFAETDIDSIENLTNRSPYPILHILREATLEKALEKMTSPDEIFKRNIETMNELPDEKIKALFPYLHLSS</sequence>
<comment type="caution">
    <text evidence="1">The sequence shown here is derived from an EMBL/GenBank/DDBJ whole genome shotgun (WGS) entry which is preliminary data.</text>
</comment>
<evidence type="ECO:0000313" key="1">
    <source>
        <dbReference type="EMBL" id="KKN50993.1"/>
    </source>
</evidence>
<accession>A0A0F9UBJ6</accession>
<evidence type="ECO:0008006" key="2">
    <source>
        <dbReference type="Google" id="ProtNLM"/>
    </source>
</evidence>
<proteinExistence type="predicted"/>
<organism evidence="1">
    <name type="scientific">marine sediment metagenome</name>
    <dbReference type="NCBI Taxonomy" id="412755"/>
    <lineage>
        <taxon>unclassified sequences</taxon>
        <taxon>metagenomes</taxon>
        <taxon>ecological metagenomes</taxon>
    </lineage>
</organism>
<dbReference type="AlphaFoldDB" id="A0A0F9UBJ6"/>